<dbReference type="EMBL" id="QAYG01000002">
    <property type="protein sequence ID" value="PTW61346.1"/>
    <property type="molecule type" value="Genomic_DNA"/>
</dbReference>
<dbReference type="AlphaFoldDB" id="A0A2T5VC79"/>
<evidence type="ECO:0000256" key="1">
    <source>
        <dbReference type="ARBA" id="ARBA00010062"/>
    </source>
</evidence>
<dbReference type="Gene3D" id="3.40.50.2300">
    <property type="match status" value="2"/>
</dbReference>
<evidence type="ECO:0000256" key="2">
    <source>
        <dbReference type="ARBA" id="ARBA00022729"/>
    </source>
</evidence>
<comment type="caution">
    <text evidence="6">The sequence shown here is derived from an EMBL/GenBank/DDBJ whole genome shotgun (WGS) entry which is preliminary data.</text>
</comment>
<dbReference type="InterPro" id="IPR028081">
    <property type="entry name" value="Leu-bd"/>
</dbReference>
<dbReference type="CDD" id="cd06347">
    <property type="entry name" value="PBP1_ABC_LivK_ligand_binding-like"/>
    <property type="match status" value="1"/>
</dbReference>
<evidence type="ECO:0000256" key="4">
    <source>
        <dbReference type="SAM" id="SignalP"/>
    </source>
</evidence>
<evidence type="ECO:0000259" key="5">
    <source>
        <dbReference type="Pfam" id="PF13458"/>
    </source>
</evidence>
<keyword evidence="3" id="KW-0029">Amino-acid transport</keyword>
<sequence>MQTWIKGLASAAVGALIAASAGSAQAADPIDIVALYNLSGGGQASLDVPSLNGVKLKAKMINEAGGLLGGRMLNVTAFDTKDDTREAATAAKRAVAMKGVSAAIGFSDTTYVLAAAPLFQTAGIPFVTSGATSPDLPVMVGDEMFLVPFGDDVQAEAMAEYAYNKLGIHKIAIWTDRGMDYTTGLTKYFTKRFEKLGGKVVLSDVFMTSDQDFSALVSRLKSTKGVEGVYAASGPDTAGIIIKQIREAGLDLPIMGGDGLDTDLVVSVPGKEMATDVYFTTHAYVGLDTGPANEFRKAYTREYGHEPENAFAALGFDAMGVVANAIEKAGSADPAAVTKALAATKDYEGVTGALTYPEGSHVPSKPVAIMHVDKGNVDFDETVTPQD</sequence>
<dbReference type="RefSeq" id="WP_170122049.1">
    <property type="nucleotide sequence ID" value="NZ_QAYG01000002.1"/>
</dbReference>
<dbReference type="InterPro" id="IPR051010">
    <property type="entry name" value="BCAA_transport"/>
</dbReference>
<feature type="signal peptide" evidence="4">
    <location>
        <begin position="1"/>
        <end position="26"/>
    </location>
</feature>
<feature type="domain" description="Leucine-binding protein" evidence="5">
    <location>
        <begin position="29"/>
        <end position="375"/>
    </location>
</feature>
<evidence type="ECO:0000313" key="7">
    <source>
        <dbReference type="Proteomes" id="UP000244081"/>
    </source>
</evidence>
<reference evidence="6 7" key="1">
    <citation type="submission" date="2018-04" db="EMBL/GenBank/DDBJ databases">
        <title>Genomic Encyclopedia of Archaeal and Bacterial Type Strains, Phase II (KMG-II): from individual species to whole genera.</title>
        <authorList>
            <person name="Goeker M."/>
        </authorList>
    </citation>
    <scope>NUCLEOTIDE SEQUENCE [LARGE SCALE GENOMIC DNA]</scope>
    <source>
        <strain evidence="6 7">DSM 23382</strain>
    </source>
</reference>
<dbReference type="Pfam" id="PF13458">
    <property type="entry name" value="Peripla_BP_6"/>
    <property type="match status" value="1"/>
</dbReference>
<name>A0A2T5VC79_9HYPH</name>
<dbReference type="SUPFAM" id="SSF53822">
    <property type="entry name" value="Periplasmic binding protein-like I"/>
    <property type="match status" value="1"/>
</dbReference>
<dbReference type="Proteomes" id="UP000244081">
    <property type="component" value="Unassembled WGS sequence"/>
</dbReference>
<comment type="similarity">
    <text evidence="1">Belongs to the leucine-binding protein family.</text>
</comment>
<dbReference type="PANTHER" id="PTHR30483">
    <property type="entry name" value="LEUCINE-SPECIFIC-BINDING PROTEIN"/>
    <property type="match status" value="1"/>
</dbReference>
<dbReference type="PANTHER" id="PTHR30483:SF6">
    <property type="entry name" value="PERIPLASMIC BINDING PROTEIN OF ABC TRANSPORTER FOR NATURAL AMINO ACIDS"/>
    <property type="match status" value="1"/>
</dbReference>
<dbReference type="GO" id="GO:0006865">
    <property type="term" value="P:amino acid transport"/>
    <property type="evidence" value="ECO:0007669"/>
    <property type="project" value="UniProtKB-KW"/>
</dbReference>
<proteinExistence type="inferred from homology"/>
<feature type="chain" id="PRO_5015648450" evidence="4">
    <location>
        <begin position="27"/>
        <end position="387"/>
    </location>
</feature>
<evidence type="ECO:0000313" key="6">
    <source>
        <dbReference type="EMBL" id="PTW61346.1"/>
    </source>
</evidence>
<keyword evidence="2 4" id="KW-0732">Signal</keyword>
<keyword evidence="3" id="KW-0813">Transport</keyword>
<organism evidence="6 7">
    <name type="scientific">Breoghania corrubedonensis</name>
    <dbReference type="NCBI Taxonomy" id="665038"/>
    <lineage>
        <taxon>Bacteria</taxon>
        <taxon>Pseudomonadati</taxon>
        <taxon>Pseudomonadota</taxon>
        <taxon>Alphaproteobacteria</taxon>
        <taxon>Hyphomicrobiales</taxon>
        <taxon>Stappiaceae</taxon>
        <taxon>Breoghania</taxon>
    </lineage>
</organism>
<keyword evidence="7" id="KW-1185">Reference proteome</keyword>
<evidence type="ECO:0000256" key="3">
    <source>
        <dbReference type="ARBA" id="ARBA00022970"/>
    </source>
</evidence>
<protein>
    <submittedName>
        <fullName evidence="6">Amino acid/amide ABC transporter substrate-binding protein (HAAT family)</fullName>
    </submittedName>
</protein>
<dbReference type="InterPro" id="IPR028082">
    <property type="entry name" value="Peripla_BP_I"/>
</dbReference>
<accession>A0A2T5VC79</accession>
<gene>
    <name evidence="6" type="ORF">C8N35_10255</name>
</gene>